<organism evidence="1 2">
    <name type="scientific">Elysia marginata</name>
    <dbReference type="NCBI Taxonomy" id="1093978"/>
    <lineage>
        <taxon>Eukaryota</taxon>
        <taxon>Metazoa</taxon>
        <taxon>Spiralia</taxon>
        <taxon>Lophotrochozoa</taxon>
        <taxon>Mollusca</taxon>
        <taxon>Gastropoda</taxon>
        <taxon>Heterobranchia</taxon>
        <taxon>Euthyneura</taxon>
        <taxon>Panpulmonata</taxon>
        <taxon>Sacoglossa</taxon>
        <taxon>Placobranchoidea</taxon>
        <taxon>Plakobranchidae</taxon>
        <taxon>Elysia</taxon>
    </lineage>
</organism>
<gene>
    <name evidence="1" type="ORF">ElyMa_006508800</name>
</gene>
<dbReference type="AlphaFoldDB" id="A0AAV4I424"/>
<proteinExistence type="predicted"/>
<keyword evidence="2" id="KW-1185">Reference proteome</keyword>
<sequence>MHSLRVTQTVRKSNDTYVLIQHFHGRELIDINEVGINLWTTRACGRAVMGTRAVHEVQGRRGRPCVISPHSRTKPIGRKSWMVHGLTARSSYSNGPTLTGSASTLSASPCYL</sequence>
<accession>A0AAV4I424</accession>
<protein>
    <submittedName>
        <fullName evidence="1">Uncharacterized protein</fullName>
    </submittedName>
</protein>
<dbReference type="EMBL" id="BMAT01013054">
    <property type="protein sequence ID" value="GFS04967.1"/>
    <property type="molecule type" value="Genomic_DNA"/>
</dbReference>
<name>A0AAV4I424_9GAST</name>
<evidence type="ECO:0000313" key="2">
    <source>
        <dbReference type="Proteomes" id="UP000762676"/>
    </source>
</evidence>
<evidence type="ECO:0000313" key="1">
    <source>
        <dbReference type="EMBL" id="GFS04967.1"/>
    </source>
</evidence>
<dbReference type="Proteomes" id="UP000762676">
    <property type="component" value="Unassembled WGS sequence"/>
</dbReference>
<comment type="caution">
    <text evidence="1">The sequence shown here is derived from an EMBL/GenBank/DDBJ whole genome shotgun (WGS) entry which is preliminary data.</text>
</comment>
<reference evidence="1 2" key="1">
    <citation type="journal article" date="2021" name="Elife">
        <title>Chloroplast acquisition without the gene transfer in kleptoplastic sea slugs, Plakobranchus ocellatus.</title>
        <authorList>
            <person name="Maeda T."/>
            <person name="Takahashi S."/>
            <person name="Yoshida T."/>
            <person name="Shimamura S."/>
            <person name="Takaki Y."/>
            <person name="Nagai Y."/>
            <person name="Toyoda A."/>
            <person name="Suzuki Y."/>
            <person name="Arimoto A."/>
            <person name="Ishii H."/>
            <person name="Satoh N."/>
            <person name="Nishiyama T."/>
            <person name="Hasebe M."/>
            <person name="Maruyama T."/>
            <person name="Minagawa J."/>
            <person name="Obokata J."/>
            <person name="Shigenobu S."/>
        </authorList>
    </citation>
    <scope>NUCLEOTIDE SEQUENCE [LARGE SCALE GENOMIC DNA]</scope>
</reference>